<sequence length="63" mass="7457">MRTHETRVHRKNYIPMEHIPRTIPTNGVLGKYRRTMVRRKIPTDNGSSEFFEEPAPSDYTDEP</sequence>
<protein>
    <submittedName>
        <fullName evidence="2">Uncharacterized protein</fullName>
    </submittedName>
</protein>
<gene>
    <name evidence="2" type="ORF">F2Q70_00002435</name>
</gene>
<name>A0A8S9J3R1_BRACR</name>
<evidence type="ECO:0000313" key="2">
    <source>
        <dbReference type="EMBL" id="KAF2576775.1"/>
    </source>
</evidence>
<dbReference type="AlphaFoldDB" id="A0A8S9J3R1"/>
<feature type="region of interest" description="Disordered" evidence="1">
    <location>
        <begin position="39"/>
        <end position="63"/>
    </location>
</feature>
<organism evidence="2">
    <name type="scientific">Brassica cretica</name>
    <name type="common">Mustard</name>
    <dbReference type="NCBI Taxonomy" id="69181"/>
    <lineage>
        <taxon>Eukaryota</taxon>
        <taxon>Viridiplantae</taxon>
        <taxon>Streptophyta</taxon>
        <taxon>Embryophyta</taxon>
        <taxon>Tracheophyta</taxon>
        <taxon>Spermatophyta</taxon>
        <taxon>Magnoliopsida</taxon>
        <taxon>eudicotyledons</taxon>
        <taxon>Gunneridae</taxon>
        <taxon>Pentapetalae</taxon>
        <taxon>rosids</taxon>
        <taxon>malvids</taxon>
        <taxon>Brassicales</taxon>
        <taxon>Brassicaceae</taxon>
        <taxon>Brassiceae</taxon>
        <taxon>Brassica</taxon>
    </lineage>
</organism>
<reference evidence="2" key="1">
    <citation type="submission" date="2019-12" db="EMBL/GenBank/DDBJ databases">
        <title>Genome sequencing and annotation of Brassica cretica.</title>
        <authorList>
            <person name="Studholme D.J."/>
            <person name="Sarris P.F."/>
        </authorList>
    </citation>
    <scope>NUCLEOTIDE SEQUENCE</scope>
    <source>
        <strain evidence="2">PFS-102/07</strain>
        <tissue evidence="2">Leaf</tissue>
    </source>
</reference>
<evidence type="ECO:0000256" key="1">
    <source>
        <dbReference type="SAM" id="MobiDB-lite"/>
    </source>
</evidence>
<proteinExistence type="predicted"/>
<comment type="caution">
    <text evidence="2">The sequence shown here is derived from an EMBL/GenBank/DDBJ whole genome shotgun (WGS) entry which is preliminary data.</text>
</comment>
<dbReference type="EMBL" id="QGKY02001015">
    <property type="protein sequence ID" value="KAF2576775.1"/>
    <property type="molecule type" value="Genomic_DNA"/>
</dbReference>
<accession>A0A8S9J3R1</accession>